<feature type="compositionally biased region" description="Basic and acidic residues" evidence="3">
    <location>
        <begin position="245"/>
        <end position="258"/>
    </location>
</feature>
<reference evidence="6 7" key="1">
    <citation type="submission" date="2021-03" db="EMBL/GenBank/DDBJ databases">
        <title>Succinivibrio sp. nov. isolated from feces of cow.</title>
        <authorList>
            <person name="Choi J.-Y."/>
        </authorList>
    </citation>
    <scope>NUCLEOTIDE SEQUENCE [LARGE SCALE GENOMIC DNA]</scope>
    <source>
        <strain evidence="6 7">AGMB01872</strain>
    </source>
</reference>
<gene>
    <name evidence="6" type="ORF">J5V48_04975</name>
</gene>
<proteinExistence type="predicted"/>
<dbReference type="Pfam" id="PF00271">
    <property type="entry name" value="Helicase_C"/>
    <property type="match status" value="1"/>
</dbReference>
<dbReference type="SMART" id="SM00487">
    <property type="entry name" value="DEXDc"/>
    <property type="match status" value="1"/>
</dbReference>
<feature type="domain" description="Helicase ATP-binding" evidence="4">
    <location>
        <begin position="34"/>
        <end position="214"/>
    </location>
</feature>
<dbReference type="GO" id="GO:0004386">
    <property type="term" value="F:helicase activity"/>
    <property type="evidence" value="ECO:0007669"/>
    <property type="project" value="UniProtKB-KW"/>
</dbReference>
<evidence type="ECO:0000256" key="1">
    <source>
        <dbReference type="ARBA" id="ARBA00022741"/>
    </source>
</evidence>
<dbReference type="Pfam" id="PF00270">
    <property type="entry name" value="DEAD"/>
    <property type="match status" value="1"/>
</dbReference>
<feature type="compositionally biased region" description="Polar residues" evidence="3">
    <location>
        <begin position="259"/>
        <end position="268"/>
    </location>
</feature>
<accession>A0ABS7DG33</accession>
<keyword evidence="1" id="KW-0547">Nucleotide-binding</keyword>
<dbReference type="PROSITE" id="PS51194">
    <property type="entry name" value="HELICASE_CTER"/>
    <property type="match status" value="1"/>
</dbReference>
<dbReference type="PANTHER" id="PTHR47962:SF5">
    <property type="entry name" value="ATP-DEPENDENT HELICASE LHR-RELATED"/>
    <property type="match status" value="1"/>
</dbReference>
<dbReference type="Gene3D" id="3.40.50.300">
    <property type="entry name" value="P-loop containing nucleotide triphosphate hydrolases"/>
    <property type="match status" value="2"/>
</dbReference>
<dbReference type="InterPro" id="IPR027417">
    <property type="entry name" value="P-loop_NTPase"/>
</dbReference>
<dbReference type="InterPro" id="IPR011545">
    <property type="entry name" value="DEAD/DEAH_box_helicase_dom"/>
</dbReference>
<dbReference type="SUPFAM" id="SSF52540">
    <property type="entry name" value="P-loop containing nucleoside triphosphate hydrolases"/>
    <property type="match status" value="1"/>
</dbReference>
<dbReference type="InterPro" id="IPR001650">
    <property type="entry name" value="Helicase_C-like"/>
</dbReference>
<keyword evidence="2" id="KW-0067">ATP-binding</keyword>
<dbReference type="RefSeq" id="WP_219937466.1">
    <property type="nucleotide sequence ID" value="NZ_JAGFNY010000013.1"/>
</dbReference>
<keyword evidence="7" id="KW-1185">Reference proteome</keyword>
<name>A0ABS7DG33_9GAMM</name>
<sequence length="748" mass="85147">MNEQSLELLDPSLIRWMHKKGWQSLLPIQELAVRPILEAKTDVIISASTASGKTEAAFLPSITAIHKNPEKTGIRILYISPLKALINDQCRRLEQMCEFSADNVTPWHGDVSASKKKNLKNSPSGIILTTPESLESMLINHVQWIKESMKYLSYVVIDEFHAFMGTQRGYQLQSQLHRLENLIGKLVPRIALSATFSDATSVSSYLRPNSKVRCRIITAPKGSEDTLSVQIKGYDKPFEPDSFFKDNQSDDNSLKEQLQDSAENQPSLEENAYSKISDDIFRLLRGKNNLVFCNSRSATEEIAAKLEMKCSENFVPNEFFPHHGSLSKDLRESLEYRLQEGRWPTTAICTATLELGIDISDVNSIGQVDHPISVASLRQRLGRAGRRDHKAVLRVFLPEGENNSNHEELYEDTVMTVAMIELLLERWYEPPLSHEYSFSTLLQQTLSVIASFGSVSAKALYELLCQTGPFCLCTPKVFAAFLRSLGEHDLIVQLNDGSLTLGLNGESLVSEWSFYAAFDTPQEYLIEHDGHIIGSVPLNYELEVDSTFLFAGRGWRVVFFSSKRHVISVKPYQYDTQPLTVNGASGRIYDIIRERMRDIYLQKKVPAYLNKKAKEHLLRGIELFNLFKLDRCHYYEGAKGISLFPWKGDRVMQTIVLLLRKENIKASLYKSHIELEFVPMDSLKVAVYNIINNSEINPVDLVKKIRHLDRDKHDEYISLELKQMAYAHSELDLQGAMEFLRILKKELS</sequence>
<evidence type="ECO:0000256" key="2">
    <source>
        <dbReference type="ARBA" id="ARBA00022840"/>
    </source>
</evidence>
<dbReference type="PANTHER" id="PTHR47962">
    <property type="entry name" value="ATP-DEPENDENT HELICASE LHR-RELATED-RELATED"/>
    <property type="match status" value="1"/>
</dbReference>
<dbReference type="InterPro" id="IPR014001">
    <property type="entry name" value="Helicase_ATP-bd"/>
</dbReference>
<organism evidence="6 7">
    <name type="scientific">Succinivibrio faecicola</name>
    <dbReference type="NCBI Taxonomy" id="2820300"/>
    <lineage>
        <taxon>Bacteria</taxon>
        <taxon>Pseudomonadati</taxon>
        <taxon>Pseudomonadota</taxon>
        <taxon>Gammaproteobacteria</taxon>
        <taxon>Aeromonadales</taxon>
        <taxon>Succinivibrionaceae</taxon>
        <taxon>Succinivibrio</taxon>
    </lineage>
</organism>
<dbReference type="InterPro" id="IPR052511">
    <property type="entry name" value="ATP-dep_Helicase"/>
</dbReference>
<evidence type="ECO:0000259" key="4">
    <source>
        <dbReference type="PROSITE" id="PS51192"/>
    </source>
</evidence>
<dbReference type="PROSITE" id="PS51192">
    <property type="entry name" value="HELICASE_ATP_BIND_1"/>
    <property type="match status" value="1"/>
</dbReference>
<dbReference type="SMART" id="SM00490">
    <property type="entry name" value="HELICc"/>
    <property type="match status" value="1"/>
</dbReference>
<keyword evidence="6" id="KW-0378">Hydrolase</keyword>
<keyword evidence="6" id="KW-0347">Helicase</keyword>
<protein>
    <submittedName>
        <fullName evidence="6">DEAD/DEAH box helicase</fullName>
    </submittedName>
</protein>
<feature type="domain" description="Helicase C-terminal" evidence="5">
    <location>
        <begin position="268"/>
        <end position="428"/>
    </location>
</feature>
<evidence type="ECO:0000256" key="3">
    <source>
        <dbReference type="SAM" id="MobiDB-lite"/>
    </source>
</evidence>
<feature type="region of interest" description="Disordered" evidence="3">
    <location>
        <begin position="245"/>
        <end position="269"/>
    </location>
</feature>
<evidence type="ECO:0000313" key="7">
    <source>
        <dbReference type="Proteomes" id="UP000731465"/>
    </source>
</evidence>
<dbReference type="Proteomes" id="UP000731465">
    <property type="component" value="Unassembled WGS sequence"/>
</dbReference>
<evidence type="ECO:0000259" key="5">
    <source>
        <dbReference type="PROSITE" id="PS51194"/>
    </source>
</evidence>
<comment type="caution">
    <text evidence="6">The sequence shown here is derived from an EMBL/GenBank/DDBJ whole genome shotgun (WGS) entry which is preliminary data.</text>
</comment>
<dbReference type="EMBL" id="JAGFNY010000013">
    <property type="protein sequence ID" value="MBW7570244.1"/>
    <property type="molecule type" value="Genomic_DNA"/>
</dbReference>
<evidence type="ECO:0000313" key="6">
    <source>
        <dbReference type="EMBL" id="MBW7570244.1"/>
    </source>
</evidence>